<keyword evidence="2" id="KW-0472">Membrane</keyword>
<dbReference type="HOGENOM" id="CLU_095771_0_0_1"/>
<dbReference type="KEGG" id="pbn:PADG_00086"/>
<evidence type="ECO:0000313" key="4">
    <source>
        <dbReference type="Proteomes" id="UP000001628"/>
    </source>
</evidence>
<organism evidence="3 4">
    <name type="scientific">Paracoccidioides brasiliensis (strain Pb18)</name>
    <dbReference type="NCBI Taxonomy" id="502780"/>
    <lineage>
        <taxon>Eukaryota</taxon>
        <taxon>Fungi</taxon>
        <taxon>Dikarya</taxon>
        <taxon>Ascomycota</taxon>
        <taxon>Pezizomycotina</taxon>
        <taxon>Eurotiomycetes</taxon>
        <taxon>Eurotiomycetidae</taxon>
        <taxon>Onygenales</taxon>
        <taxon>Ajellomycetaceae</taxon>
        <taxon>Paracoccidioides</taxon>
    </lineage>
</organism>
<name>C1FZP6_PARBD</name>
<feature type="region of interest" description="Disordered" evidence="1">
    <location>
        <begin position="229"/>
        <end position="254"/>
    </location>
</feature>
<dbReference type="Proteomes" id="UP000001628">
    <property type="component" value="Unassembled WGS sequence"/>
</dbReference>
<dbReference type="InParanoid" id="C1FZP6"/>
<evidence type="ECO:0000256" key="2">
    <source>
        <dbReference type="SAM" id="Phobius"/>
    </source>
</evidence>
<keyword evidence="4" id="KW-1185">Reference proteome</keyword>
<dbReference type="AlphaFoldDB" id="C1FZP6"/>
<keyword evidence="2" id="KW-0812">Transmembrane</keyword>
<dbReference type="SUPFAM" id="SSF75005">
    <property type="entry name" value="Arabinanase/levansucrase/invertase"/>
    <property type="match status" value="1"/>
</dbReference>
<keyword evidence="2" id="KW-1133">Transmembrane helix</keyword>
<evidence type="ECO:0000313" key="3">
    <source>
        <dbReference type="EMBL" id="EEH43797.2"/>
    </source>
</evidence>
<dbReference type="VEuPathDB" id="FungiDB:PADG_00086"/>
<dbReference type="eggNOG" id="ENOG502S9PF">
    <property type="taxonomic scope" value="Eukaryota"/>
</dbReference>
<dbReference type="RefSeq" id="XP_010755689.1">
    <property type="nucleotide sequence ID" value="XM_010757387.1"/>
</dbReference>
<dbReference type="STRING" id="502780.C1FZP6"/>
<reference evidence="3 4" key="1">
    <citation type="journal article" date="2011" name="PLoS Genet.">
        <title>Comparative genomic analysis of human fungal pathogens causing paracoccidioidomycosis.</title>
        <authorList>
            <person name="Desjardins C.A."/>
            <person name="Champion M.D."/>
            <person name="Holder J.W."/>
            <person name="Muszewska A."/>
            <person name="Goldberg J."/>
            <person name="Bailao A.M."/>
            <person name="Brigido M.M."/>
            <person name="Ferreira M.E."/>
            <person name="Garcia A.M."/>
            <person name="Grynberg M."/>
            <person name="Gujja S."/>
            <person name="Heiman D.I."/>
            <person name="Henn M.R."/>
            <person name="Kodira C.D."/>
            <person name="Leon-Narvaez H."/>
            <person name="Longo L.V."/>
            <person name="Ma L.J."/>
            <person name="Malavazi I."/>
            <person name="Matsuo A.L."/>
            <person name="Morais F.V."/>
            <person name="Pereira M."/>
            <person name="Rodriguez-Brito S."/>
            <person name="Sakthikumar S."/>
            <person name="Salem-Izacc S.M."/>
            <person name="Sykes S.M."/>
            <person name="Teixeira M.M."/>
            <person name="Vallejo M.C."/>
            <person name="Walter M.E."/>
            <person name="Yandava C."/>
            <person name="Young S."/>
            <person name="Zeng Q."/>
            <person name="Zucker J."/>
            <person name="Felipe M.S."/>
            <person name="Goldman G.H."/>
            <person name="Haas B.J."/>
            <person name="McEwen J.G."/>
            <person name="Nino-Vega G."/>
            <person name="Puccia R."/>
            <person name="San-Blas G."/>
            <person name="Soares C.M."/>
            <person name="Birren B.W."/>
            <person name="Cuomo C.A."/>
        </authorList>
    </citation>
    <scope>NUCLEOTIDE SEQUENCE [LARGE SCALE GENOMIC DNA]</scope>
    <source>
        <strain evidence="3 4">Pb18</strain>
    </source>
</reference>
<dbReference type="InterPro" id="IPR023296">
    <property type="entry name" value="Glyco_hydro_beta-prop_sf"/>
</dbReference>
<accession>C1FZP6</accession>
<feature type="transmembrane region" description="Helical" evidence="2">
    <location>
        <begin position="12"/>
        <end position="31"/>
    </location>
</feature>
<gene>
    <name evidence="3" type="ORF">PADG_00086</name>
</gene>
<protein>
    <submittedName>
        <fullName evidence="3">Uncharacterized protein</fullName>
    </submittedName>
</protein>
<dbReference type="GeneID" id="22579980"/>
<dbReference type="OrthoDB" id="3879658at2759"/>
<proteinExistence type="predicted"/>
<dbReference type="EMBL" id="KN275957">
    <property type="protein sequence ID" value="EEH43797.2"/>
    <property type="molecule type" value="Genomic_DNA"/>
</dbReference>
<sequence>MDLPPYQGLLQVPISLLLTKLFFNFALLLLVTAKWLGLTFADPGSAKPGTDRYAFCTNKYNKRVQVARSSDFETCTMLDTDALAMASIAPWETRAYYWDPDVIFSGYVNNFQLGFCIEWHTRPLHIDSGKWALIVNFHSFRDRMTKKPLIEDDGRLVLHYSGENKGVSPPPMRGVCHLRRLWSRWAISPHAGTHRNGGDFNNGKPLIVGMPIYVQNVERDGVTKFGDPVTTLDRDESDGPLVEAPSLIRTPEGL</sequence>
<dbReference type="OMA" id="PWETRAY"/>
<dbReference type="Gene3D" id="2.115.10.20">
    <property type="entry name" value="Glycosyl hydrolase domain, family 43"/>
    <property type="match status" value="1"/>
</dbReference>
<evidence type="ECO:0000256" key="1">
    <source>
        <dbReference type="SAM" id="MobiDB-lite"/>
    </source>
</evidence>